<evidence type="ECO:0000313" key="3">
    <source>
        <dbReference type="Proteomes" id="UP000694551"/>
    </source>
</evidence>
<keyword evidence="1" id="KW-0812">Transmembrane</keyword>
<evidence type="ECO:0000256" key="1">
    <source>
        <dbReference type="SAM" id="Phobius"/>
    </source>
</evidence>
<keyword evidence="1" id="KW-1133">Transmembrane helix</keyword>
<keyword evidence="1" id="KW-0472">Membrane</keyword>
<proteinExistence type="predicted"/>
<accession>A0A8D0ES82</accession>
<evidence type="ECO:0000313" key="2">
    <source>
        <dbReference type="Ensembl" id="ENSSOCP00000004256.1"/>
    </source>
</evidence>
<dbReference type="Ensembl" id="ENSSOCT00000004374.1">
    <property type="protein sequence ID" value="ENSSOCP00000004256.1"/>
    <property type="gene ID" value="ENSSOCG00000003272.1"/>
</dbReference>
<sequence>SVVCDCIKIIVEFLLPNFELCFQELQWVILLKALHQVTCAQLSCGSLPAAPRTAVAPAGMQLLTASSRTGWRWQWWQGNFSQSGQILIIALFHCSIFYPVMNFILLKVITSSFQ</sequence>
<protein>
    <submittedName>
        <fullName evidence="2">Uncharacterized protein</fullName>
    </submittedName>
</protein>
<feature type="transmembrane region" description="Helical" evidence="1">
    <location>
        <begin position="86"/>
        <end position="106"/>
    </location>
</feature>
<organism evidence="2 3">
    <name type="scientific">Strix occidentalis caurina</name>
    <name type="common">northern spotted owl</name>
    <dbReference type="NCBI Taxonomy" id="311401"/>
    <lineage>
        <taxon>Eukaryota</taxon>
        <taxon>Metazoa</taxon>
        <taxon>Chordata</taxon>
        <taxon>Craniata</taxon>
        <taxon>Vertebrata</taxon>
        <taxon>Euteleostomi</taxon>
        <taxon>Archelosauria</taxon>
        <taxon>Archosauria</taxon>
        <taxon>Dinosauria</taxon>
        <taxon>Saurischia</taxon>
        <taxon>Theropoda</taxon>
        <taxon>Coelurosauria</taxon>
        <taxon>Aves</taxon>
        <taxon>Neognathae</taxon>
        <taxon>Neoaves</taxon>
        <taxon>Telluraves</taxon>
        <taxon>Strigiformes</taxon>
        <taxon>Strigidae</taxon>
        <taxon>Strix</taxon>
    </lineage>
</organism>
<reference evidence="2" key="2">
    <citation type="submission" date="2025-09" db="UniProtKB">
        <authorList>
            <consortium name="Ensembl"/>
        </authorList>
    </citation>
    <scope>IDENTIFICATION</scope>
</reference>
<keyword evidence="3" id="KW-1185">Reference proteome</keyword>
<dbReference type="AlphaFoldDB" id="A0A8D0ES82"/>
<dbReference type="Proteomes" id="UP000694551">
    <property type="component" value="Unplaced"/>
</dbReference>
<reference evidence="2" key="1">
    <citation type="submission" date="2025-08" db="UniProtKB">
        <authorList>
            <consortium name="Ensembl"/>
        </authorList>
    </citation>
    <scope>IDENTIFICATION</scope>
</reference>
<name>A0A8D0ES82_STROC</name>